<dbReference type="InterPro" id="IPR005471">
    <property type="entry name" value="Tscrpt_reg_IclR_N"/>
</dbReference>
<dbReference type="Gene3D" id="1.10.10.10">
    <property type="entry name" value="Winged helix-like DNA-binding domain superfamily/Winged helix DNA-binding domain"/>
    <property type="match status" value="1"/>
</dbReference>
<accession>A0A933L6M2</accession>
<keyword evidence="1" id="KW-0805">Transcription regulation</keyword>
<keyword evidence="2" id="KW-0238">DNA-binding</keyword>
<dbReference type="SMART" id="SM00346">
    <property type="entry name" value="HTH_ICLR"/>
    <property type="match status" value="1"/>
</dbReference>
<dbReference type="InterPro" id="IPR014757">
    <property type="entry name" value="Tscrpt_reg_IclR_C"/>
</dbReference>
<dbReference type="Gene3D" id="3.30.450.40">
    <property type="match status" value="1"/>
</dbReference>
<dbReference type="InterPro" id="IPR029016">
    <property type="entry name" value="GAF-like_dom_sf"/>
</dbReference>
<organism evidence="6 7">
    <name type="scientific">Devosia nanyangense</name>
    <dbReference type="NCBI Taxonomy" id="1228055"/>
    <lineage>
        <taxon>Bacteria</taxon>
        <taxon>Pseudomonadati</taxon>
        <taxon>Pseudomonadota</taxon>
        <taxon>Alphaproteobacteria</taxon>
        <taxon>Hyphomicrobiales</taxon>
        <taxon>Devosiaceae</taxon>
        <taxon>Devosia</taxon>
    </lineage>
</organism>
<evidence type="ECO:0000313" key="7">
    <source>
        <dbReference type="Proteomes" id="UP000782610"/>
    </source>
</evidence>
<dbReference type="SUPFAM" id="SSF46785">
    <property type="entry name" value="Winged helix' DNA-binding domain"/>
    <property type="match status" value="1"/>
</dbReference>
<dbReference type="PROSITE" id="PS51078">
    <property type="entry name" value="ICLR_ED"/>
    <property type="match status" value="1"/>
</dbReference>
<dbReference type="PANTHER" id="PTHR30136:SF24">
    <property type="entry name" value="HTH-TYPE TRANSCRIPTIONAL REPRESSOR ALLR"/>
    <property type="match status" value="1"/>
</dbReference>
<proteinExistence type="predicted"/>
<protein>
    <submittedName>
        <fullName evidence="6">IclR family transcriptional regulator</fullName>
    </submittedName>
</protein>
<gene>
    <name evidence="6" type="ORF">HY834_16230</name>
</gene>
<dbReference type="Proteomes" id="UP000782610">
    <property type="component" value="Unassembled WGS sequence"/>
</dbReference>
<evidence type="ECO:0000256" key="2">
    <source>
        <dbReference type="ARBA" id="ARBA00023125"/>
    </source>
</evidence>
<evidence type="ECO:0000259" key="4">
    <source>
        <dbReference type="PROSITE" id="PS51077"/>
    </source>
</evidence>
<evidence type="ECO:0000313" key="6">
    <source>
        <dbReference type="EMBL" id="MBI4923290.1"/>
    </source>
</evidence>
<dbReference type="Pfam" id="PF09339">
    <property type="entry name" value="HTH_IclR"/>
    <property type="match status" value="1"/>
</dbReference>
<feature type="domain" description="HTH iclR-type" evidence="4">
    <location>
        <begin position="10"/>
        <end position="72"/>
    </location>
</feature>
<dbReference type="EMBL" id="JACRAF010000050">
    <property type="protein sequence ID" value="MBI4923290.1"/>
    <property type="molecule type" value="Genomic_DNA"/>
</dbReference>
<dbReference type="GO" id="GO:0003677">
    <property type="term" value="F:DNA binding"/>
    <property type="evidence" value="ECO:0007669"/>
    <property type="project" value="UniProtKB-KW"/>
</dbReference>
<dbReference type="InterPro" id="IPR036388">
    <property type="entry name" value="WH-like_DNA-bd_sf"/>
</dbReference>
<reference evidence="6" key="1">
    <citation type="submission" date="2020-07" db="EMBL/GenBank/DDBJ databases">
        <title>Huge and variable diversity of episymbiotic CPR bacteria and DPANN archaea in groundwater ecosystems.</title>
        <authorList>
            <person name="He C.Y."/>
            <person name="Keren R."/>
            <person name="Whittaker M."/>
            <person name="Farag I.F."/>
            <person name="Doudna J."/>
            <person name="Cate J.H.D."/>
            <person name="Banfield J.F."/>
        </authorList>
    </citation>
    <scope>NUCLEOTIDE SEQUENCE</scope>
    <source>
        <strain evidence="6">NC_groundwater_1586_Pr3_B-0.1um_66_15</strain>
    </source>
</reference>
<dbReference type="Pfam" id="PF01614">
    <property type="entry name" value="IclR_C"/>
    <property type="match status" value="1"/>
</dbReference>
<dbReference type="InterPro" id="IPR050707">
    <property type="entry name" value="HTH_MetabolicPath_Reg"/>
</dbReference>
<name>A0A933L6M2_9HYPH</name>
<evidence type="ECO:0000256" key="3">
    <source>
        <dbReference type="ARBA" id="ARBA00023163"/>
    </source>
</evidence>
<feature type="domain" description="IclR-ED" evidence="5">
    <location>
        <begin position="75"/>
        <end position="255"/>
    </location>
</feature>
<dbReference type="PANTHER" id="PTHR30136">
    <property type="entry name" value="HELIX-TURN-HELIX TRANSCRIPTIONAL REGULATOR, ICLR FAMILY"/>
    <property type="match status" value="1"/>
</dbReference>
<dbReference type="AlphaFoldDB" id="A0A933L6M2"/>
<evidence type="ECO:0000256" key="1">
    <source>
        <dbReference type="ARBA" id="ARBA00023015"/>
    </source>
</evidence>
<dbReference type="InterPro" id="IPR036390">
    <property type="entry name" value="WH_DNA-bd_sf"/>
</dbReference>
<dbReference type="PROSITE" id="PS51077">
    <property type="entry name" value="HTH_ICLR"/>
    <property type="match status" value="1"/>
</dbReference>
<evidence type="ECO:0000259" key="5">
    <source>
        <dbReference type="PROSITE" id="PS51078"/>
    </source>
</evidence>
<dbReference type="GO" id="GO:0003700">
    <property type="term" value="F:DNA-binding transcription factor activity"/>
    <property type="evidence" value="ECO:0007669"/>
    <property type="project" value="TreeGrafter"/>
</dbReference>
<sequence>MSDKHNPYVVAPVRKALSVLELVAERAHDVSLATVTRELKIPKTTSFRYLQTLTEAGFLIHDLVNDKYSVGPRFRAIAKADTSLHRLRKLARPHMHALVAEFNETVNLGLMFDGNISYVDIIEANQSLRIQGRVGDRHPLHSTALGKAILAHLPDAQRKLHLARPLALRTSRTLTDVETLERQLRQSLKLGYATETEENDDGATCVGAAVLDDIGYPIAAISLSAPRHRMPRETLAKAGARLAAAAHQISAQIAAA</sequence>
<comment type="caution">
    <text evidence="6">The sequence shown here is derived from an EMBL/GenBank/DDBJ whole genome shotgun (WGS) entry which is preliminary data.</text>
</comment>
<dbReference type="GO" id="GO:0045892">
    <property type="term" value="P:negative regulation of DNA-templated transcription"/>
    <property type="evidence" value="ECO:0007669"/>
    <property type="project" value="TreeGrafter"/>
</dbReference>
<keyword evidence="3" id="KW-0804">Transcription</keyword>
<dbReference type="SUPFAM" id="SSF55781">
    <property type="entry name" value="GAF domain-like"/>
    <property type="match status" value="1"/>
</dbReference>